<feature type="domain" description="ACT" evidence="3">
    <location>
        <begin position="324"/>
        <end position="404"/>
    </location>
</feature>
<evidence type="ECO:0000256" key="2">
    <source>
        <dbReference type="RuleBase" id="RU369043"/>
    </source>
</evidence>
<dbReference type="CDD" id="cd04925">
    <property type="entry name" value="ACT_ACR_2"/>
    <property type="match status" value="1"/>
</dbReference>
<dbReference type="InterPro" id="IPR040217">
    <property type="entry name" value="ACR1-12"/>
</dbReference>
<feature type="domain" description="ACT" evidence="3">
    <location>
        <begin position="115"/>
        <end position="199"/>
    </location>
</feature>
<accession>A0ABQ9KV53</accession>
<dbReference type="InterPro" id="IPR045865">
    <property type="entry name" value="ACT-like_dom_sf"/>
</dbReference>
<keyword evidence="5" id="KW-1185">Reference proteome</keyword>
<reference evidence="4" key="1">
    <citation type="journal article" date="2023" name="Plant Biotechnol. J.">
        <title>Chromosome-level wild Hevea brasiliensis genome provides new tools for genomic-assisted breeding and valuable loci to elevate rubber yield.</title>
        <authorList>
            <person name="Cheng H."/>
            <person name="Song X."/>
            <person name="Hu Y."/>
            <person name="Wu T."/>
            <person name="Yang Q."/>
            <person name="An Z."/>
            <person name="Feng S."/>
            <person name="Deng Z."/>
            <person name="Wu W."/>
            <person name="Zeng X."/>
            <person name="Tu M."/>
            <person name="Wang X."/>
            <person name="Huang H."/>
        </authorList>
    </citation>
    <scope>NUCLEOTIDE SEQUENCE</scope>
    <source>
        <strain evidence="4">MT/VB/25A 57/8</strain>
    </source>
</reference>
<dbReference type="PANTHER" id="PTHR31096:SF6">
    <property type="entry name" value="ACT DOMAIN-CONTAINING PROTEIN ACR8"/>
    <property type="match status" value="1"/>
</dbReference>
<dbReference type="EMBL" id="JARPOI010000016">
    <property type="protein sequence ID" value="KAJ9147794.1"/>
    <property type="molecule type" value="Genomic_DNA"/>
</dbReference>
<dbReference type="Pfam" id="PF24931">
    <property type="entry name" value="ACT_ACR9_3rd"/>
    <property type="match status" value="1"/>
</dbReference>
<gene>
    <name evidence="4" type="ORF">P3X46_029915</name>
</gene>
<organism evidence="4 5">
    <name type="scientific">Hevea brasiliensis</name>
    <name type="common">Para rubber tree</name>
    <name type="synonym">Siphonia brasiliensis</name>
    <dbReference type="NCBI Taxonomy" id="3981"/>
    <lineage>
        <taxon>Eukaryota</taxon>
        <taxon>Viridiplantae</taxon>
        <taxon>Streptophyta</taxon>
        <taxon>Embryophyta</taxon>
        <taxon>Tracheophyta</taxon>
        <taxon>Spermatophyta</taxon>
        <taxon>Magnoliopsida</taxon>
        <taxon>eudicotyledons</taxon>
        <taxon>Gunneridae</taxon>
        <taxon>Pentapetalae</taxon>
        <taxon>rosids</taxon>
        <taxon>fabids</taxon>
        <taxon>Malpighiales</taxon>
        <taxon>Euphorbiaceae</taxon>
        <taxon>Crotonoideae</taxon>
        <taxon>Micrandreae</taxon>
        <taxon>Hevea</taxon>
    </lineage>
</organism>
<dbReference type="SUPFAM" id="SSF55021">
    <property type="entry name" value="ACT-like"/>
    <property type="match status" value="4"/>
</dbReference>
<keyword evidence="1 2" id="KW-0677">Repeat</keyword>
<protein>
    <recommendedName>
        <fullName evidence="2">ACT domain-containing protein ACR</fullName>
    </recommendedName>
    <alternativeName>
        <fullName evidence="2">Protein ACT DOMAIN REPEATS</fullName>
    </alternativeName>
</protein>
<dbReference type="PANTHER" id="PTHR31096">
    <property type="entry name" value="ACT DOMAIN-CONTAINING PROTEIN ACR4-RELATED"/>
    <property type="match status" value="1"/>
</dbReference>
<evidence type="ECO:0000313" key="5">
    <source>
        <dbReference type="Proteomes" id="UP001174677"/>
    </source>
</evidence>
<evidence type="ECO:0000313" key="4">
    <source>
        <dbReference type="EMBL" id="KAJ9147794.1"/>
    </source>
</evidence>
<comment type="function">
    <text evidence="2">Binds amino acids.</text>
</comment>
<dbReference type="Gene3D" id="3.30.70.260">
    <property type="match status" value="2"/>
</dbReference>
<proteinExistence type="predicted"/>
<sequence>MEWSACLDEYEKLVYRMTTPRVVIDNAVCPTATLVKVDSARKHGMLLHAVQVLTDLNLSIKKAYISSDGRWFMDVFHVTDLNGNKLTDASVIDYIEQSLGTIHYGRTHDFSGLTALELTGTDRIGLLSEVFAVLADLQCDVVEAKVWTHNGRIASLIHVKDCNSGSPIEDTQQIDRIEARLRNVLKGDNDIRSAKTSVSMAVTHTERRLHQMMFADRDYERKPILRLSADSPVVTVQNWVERDYSVVNVQCKDRMKLLFDVVCTLTDMEYVVFHATINTAGDRAYLEFYIKHTDGTPISSEPERQRVIQCLQAAVERRASEGVRLELCTPDRQGLLADVTRTFRENGLNVTRAEISTSSEMAVNVFYVTDAIGNPADPKIIDSVRQKIGLSNLKVKELPPLVYHQEAQREEQGVGVAGTVLLSLGDLVRRNLYNLGLIRSYS</sequence>
<dbReference type="Proteomes" id="UP001174677">
    <property type="component" value="Chromosome 16"/>
</dbReference>
<dbReference type="PROSITE" id="PS51671">
    <property type="entry name" value="ACT"/>
    <property type="match status" value="2"/>
</dbReference>
<comment type="caution">
    <text evidence="4">The sequence shown here is derived from an EMBL/GenBank/DDBJ whole genome shotgun (WGS) entry which is preliminary data.</text>
</comment>
<evidence type="ECO:0000256" key="1">
    <source>
        <dbReference type="ARBA" id="ARBA00022737"/>
    </source>
</evidence>
<evidence type="ECO:0000259" key="3">
    <source>
        <dbReference type="PROSITE" id="PS51671"/>
    </source>
</evidence>
<dbReference type="CDD" id="cd04926">
    <property type="entry name" value="ACT_ACR_4"/>
    <property type="match status" value="1"/>
</dbReference>
<dbReference type="InterPro" id="IPR002912">
    <property type="entry name" value="ACT_dom"/>
</dbReference>
<name>A0ABQ9KV53_HEVBR</name>
<dbReference type="CDD" id="cd04897">
    <property type="entry name" value="ACT_ACR_3"/>
    <property type="match status" value="1"/>
</dbReference>
<dbReference type="Pfam" id="PF01842">
    <property type="entry name" value="ACT"/>
    <property type="match status" value="1"/>
</dbReference>
<dbReference type="CDD" id="cd04895">
    <property type="entry name" value="ACT_ACR_1"/>
    <property type="match status" value="1"/>
</dbReference>